<comment type="caution">
    <text evidence="8">The sequence shown here is derived from an EMBL/GenBank/DDBJ whole genome shotgun (WGS) entry which is preliminary data.</text>
</comment>
<keyword evidence="3" id="KW-0240">DNA-directed RNA polymerase</keyword>
<protein>
    <recommendedName>
        <fullName evidence="2">DNA-directed RNA polymerase</fullName>
        <ecNumber evidence="2">2.7.7.6</ecNumber>
    </recommendedName>
</protein>
<evidence type="ECO:0000256" key="3">
    <source>
        <dbReference type="ARBA" id="ARBA00022478"/>
    </source>
</evidence>
<evidence type="ECO:0000256" key="6">
    <source>
        <dbReference type="ARBA" id="ARBA00023163"/>
    </source>
</evidence>
<keyword evidence="6" id="KW-0804">Transcription</keyword>
<evidence type="ECO:0000256" key="1">
    <source>
        <dbReference type="ARBA" id="ARBA00006835"/>
    </source>
</evidence>
<name>A0A7J9N0B4_GOSSC</name>
<evidence type="ECO:0000256" key="2">
    <source>
        <dbReference type="ARBA" id="ARBA00012418"/>
    </source>
</evidence>
<dbReference type="OrthoDB" id="1927092at2759"/>
<evidence type="ECO:0000256" key="5">
    <source>
        <dbReference type="ARBA" id="ARBA00022695"/>
    </source>
</evidence>
<dbReference type="PANTHER" id="PTHR20856">
    <property type="entry name" value="DNA-DIRECTED RNA POLYMERASE I SUBUNIT 2"/>
    <property type="match status" value="1"/>
</dbReference>
<dbReference type="InterPro" id="IPR015712">
    <property type="entry name" value="DNA-dir_RNA_pol_su2"/>
</dbReference>
<evidence type="ECO:0000256" key="4">
    <source>
        <dbReference type="ARBA" id="ARBA00022679"/>
    </source>
</evidence>
<dbReference type="InterPro" id="IPR007120">
    <property type="entry name" value="DNA-dir_RNAP_su2_dom"/>
</dbReference>
<feature type="domain" description="DNA-directed RNA polymerase subunit 2 hybrid-binding" evidence="7">
    <location>
        <begin position="2"/>
        <end position="89"/>
    </location>
</feature>
<gene>
    <name evidence="8" type="ORF">Goshw_020714</name>
</gene>
<dbReference type="Pfam" id="PF00562">
    <property type="entry name" value="RNA_pol_Rpb2_6"/>
    <property type="match status" value="1"/>
</dbReference>
<evidence type="ECO:0000259" key="7">
    <source>
        <dbReference type="Pfam" id="PF00562"/>
    </source>
</evidence>
<keyword evidence="9" id="KW-1185">Reference proteome</keyword>
<dbReference type="EMBL" id="JABFAF010265030">
    <property type="protein sequence ID" value="MBA0876496.1"/>
    <property type="molecule type" value="Genomic_DNA"/>
</dbReference>
<evidence type="ECO:0000313" key="9">
    <source>
        <dbReference type="Proteomes" id="UP000593576"/>
    </source>
</evidence>
<dbReference type="Proteomes" id="UP000593576">
    <property type="component" value="Unassembled WGS sequence"/>
</dbReference>
<accession>A0A7J9N0B4</accession>
<evidence type="ECO:0000313" key="8">
    <source>
        <dbReference type="EMBL" id="MBA0876496.1"/>
    </source>
</evidence>
<dbReference type="SUPFAM" id="SSF64484">
    <property type="entry name" value="beta and beta-prime subunits of DNA dependent RNA-polymerase"/>
    <property type="match status" value="1"/>
</dbReference>
<dbReference type="Gene3D" id="2.40.270.10">
    <property type="entry name" value="DNA-directed RNA polymerase, subunit 2, domain 6"/>
    <property type="match status" value="1"/>
</dbReference>
<dbReference type="GO" id="GO:0006351">
    <property type="term" value="P:DNA-templated transcription"/>
    <property type="evidence" value="ECO:0007669"/>
    <property type="project" value="InterPro"/>
</dbReference>
<dbReference type="GO" id="GO:0032549">
    <property type="term" value="F:ribonucleoside binding"/>
    <property type="evidence" value="ECO:0007669"/>
    <property type="project" value="InterPro"/>
</dbReference>
<reference evidence="8 9" key="1">
    <citation type="journal article" date="2019" name="Genome Biol. Evol.">
        <title>Insights into the evolution of the New World diploid cottons (Gossypium, subgenus Houzingenia) based on genome sequencing.</title>
        <authorList>
            <person name="Grover C.E."/>
            <person name="Arick M.A. 2nd"/>
            <person name="Thrash A."/>
            <person name="Conover J.L."/>
            <person name="Sanders W.S."/>
            <person name="Peterson D.G."/>
            <person name="Frelichowski J.E."/>
            <person name="Scheffler J.A."/>
            <person name="Scheffler B.E."/>
            <person name="Wendel J.F."/>
        </authorList>
    </citation>
    <scope>NUCLEOTIDE SEQUENCE [LARGE SCALE GENOMIC DNA]</scope>
    <source>
        <strain evidence="8">1</strain>
        <tissue evidence="8">Leaf</tissue>
    </source>
</reference>
<organism evidence="8 9">
    <name type="scientific">Gossypium schwendimanii</name>
    <name type="common">Cotton</name>
    <dbReference type="NCBI Taxonomy" id="34291"/>
    <lineage>
        <taxon>Eukaryota</taxon>
        <taxon>Viridiplantae</taxon>
        <taxon>Streptophyta</taxon>
        <taxon>Embryophyta</taxon>
        <taxon>Tracheophyta</taxon>
        <taxon>Spermatophyta</taxon>
        <taxon>Magnoliopsida</taxon>
        <taxon>eudicotyledons</taxon>
        <taxon>Gunneridae</taxon>
        <taxon>Pentapetalae</taxon>
        <taxon>rosids</taxon>
        <taxon>malvids</taxon>
        <taxon>Malvales</taxon>
        <taxon>Malvaceae</taxon>
        <taxon>Malvoideae</taxon>
        <taxon>Gossypium</taxon>
    </lineage>
</organism>
<dbReference type="AlphaFoldDB" id="A0A7J9N0B4"/>
<feature type="non-terminal residue" evidence="8">
    <location>
        <position position="92"/>
    </location>
</feature>
<keyword evidence="5" id="KW-0548">Nucleotidyltransferase</keyword>
<keyword evidence="4" id="KW-0808">Transferase</keyword>
<comment type="similarity">
    <text evidence="1">Belongs to the RNA polymerase beta chain family.</text>
</comment>
<proteinExistence type="inferred from homology"/>
<sequence>MEMIRVYISQKHEIKVGDKIAGRHRNKWIISKILPRQDMPYLQDGRPVDMVFNPLGIPSRMNVEQLFECLLGLAGSLLNRYYRIAPFDERYE</sequence>
<dbReference type="GO" id="GO:0003899">
    <property type="term" value="F:DNA-directed RNA polymerase activity"/>
    <property type="evidence" value="ECO:0007669"/>
    <property type="project" value="UniProtKB-EC"/>
</dbReference>
<dbReference type="GO" id="GO:0000428">
    <property type="term" value="C:DNA-directed RNA polymerase complex"/>
    <property type="evidence" value="ECO:0007669"/>
    <property type="project" value="UniProtKB-KW"/>
</dbReference>
<dbReference type="EC" id="2.7.7.6" evidence="2"/>
<dbReference type="GO" id="GO:0003677">
    <property type="term" value="F:DNA binding"/>
    <property type="evidence" value="ECO:0007669"/>
    <property type="project" value="InterPro"/>
</dbReference>
<dbReference type="InterPro" id="IPR037033">
    <property type="entry name" value="DNA-dir_RNAP_su2_hyb_sf"/>
</dbReference>